<dbReference type="RefSeq" id="WP_010743660.1">
    <property type="nucleotide sequence ID" value="NZ_BAAAXM010000014.1"/>
</dbReference>
<dbReference type="AlphaFoldDB" id="A0AAW8SU86"/>
<keyword evidence="2 6" id="KW-0812">Transmembrane</keyword>
<evidence type="ECO:0000256" key="5">
    <source>
        <dbReference type="ARBA" id="ARBA00023136"/>
    </source>
</evidence>
<dbReference type="InterPro" id="IPR023298">
    <property type="entry name" value="ATPase_P-typ_TM_dom_sf"/>
</dbReference>
<dbReference type="InterPro" id="IPR008250">
    <property type="entry name" value="ATPase_P-typ_transduc_dom_A_sf"/>
</dbReference>
<dbReference type="InterPro" id="IPR044492">
    <property type="entry name" value="P_typ_ATPase_HD_dom"/>
</dbReference>
<dbReference type="Gene3D" id="3.40.50.1000">
    <property type="entry name" value="HAD superfamily/HAD-like"/>
    <property type="match status" value="1"/>
</dbReference>
<feature type="transmembrane region" description="Helical" evidence="6">
    <location>
        <begin position="707"/>
        <end position="725"/>
    </location>
</feature>
<dbReference type="GO" id="GO:0005524">
    <property type="term" value="F:ATP binding"/>
    <property type="evidence" value="ECO:0007669"/>
    <property type="project" value="InterPro"/>
</dbReference>
<feature type="transmembrane region" description="Helical" evidence="6">
    <location>
        <begin position="653"/>
        <end position="671"/>
    </location>
</feature>
<accession>A0AAW8SU86</accession>
<dbReference type="EMBL" id="JARPXM010000008">
    <property type="protein sequence ID" value="MDT2538393.1"/>
    <property type="molecule type" value="Genomic_DNA"/>
</dbReference>
<dbReference type="InterPro" id="IPR036412">
    <property type="entry name" value="HAD-like_sf"/>
</dbReference>
<comment type="subcellular location">
    <subcellularLocation>
        <location evidence="1">Membrane</location>
        <topology evidence="1">Multi-pass membrane protein</topology>
    </subcellularLocation>
</comment>
<keyword evidence="5 6" id="KW-0472">Membrane</keyword>
<keyword evidence="3" id="KW-1278">Translocase</keyword>
<evidence type="ECO:0000313" key="9">
    <source>
        <dbReference type="Proteomes" id="UP001249240"/>
    </source>
</evidence>
<feature type="transmembrane region" description="Helical" evidence="6">
    <location>
        <begin position="40"/>
        <end position="58"/>
    </location>
</feature>
<dbReference type="GO" id="GO:0016887">
    <property type="term" value="F:ATP hydrolysis activity"/>
    <property type="evidence" value="ECO:0007669"/>
    <property type="project" value="InterPro"/>
</dbReference>
<feature type="transmembrane region" description="Helical" evidence="6">
    <location>
        <begin position="213"/>
        <end position="232"/>
    </location>
</feature>
<dbReference type="Gene3D" id="3.40.1110.10">
    <property type="entry name" value="Calcium-transporting ATPase, cytoplasmic domain N"/>
    <property type="match status" value="1"/>
</dbReference>
<comment type="caution">
    <text evidence="8">The sequence shown here is derived from an EMBL/GenBank/DDBJ whole genome shotgun (WGS) entry which is preliminary data.</text>
</comment>
<evidence type="ECO:0000256" key="1">
    <source>
        <dbReference type="ARBA" id="ARBA00004141"/>
    </source>
</evidence>
<feature type="transmembrane region" description="Helical" evidence="6">
    <location>
        <begin position="683"/>
        <end position="700"/>
    </location>
</feature>
<dbReference type="Gene3D" id="1.20.1110.10">
    <property type="entry name" value="Calcium-transporting ATPase, transmembrane domain"/>
    <property type="match status" value="1"/>
</dbReference>
<dbReference type="InterPro" id="IPR023214">
    <property type="entry name" value="HAD_sf"/>
</dbReference>
<evidence type="ECO:0000256" key="4">
    <source>
        <dbReference type="ARBA" id="ARBA00022989"/>
    </source>
</evidence>
<feature type="transmembrane region" description="Helical" evidence="6">
    <location>
        <begin position="731"/>
        <end position="753"/>
    </location>
</feature>
<dbReference type="Pfam" id="PF00122">
    <property type="entry name" value="E1-E2_ATPase"/>
    <property type="match status" value="1"/>
</dbReference>
<dbReference type="SFLD" id="SFLDS00003">
    <property type="entry name" value="Haloacid_Dehalogenase"/>
    <property type="match status" value="1"/>
</dbReference>
<feature type="transmembrane region" description="Helical" evidence="6">
    <location>
        <begin position="238"/>
        <end position="264"/>
    </location>
</feature>
<protein>
    <submittedName>
        <fullName evidence="8">HAD-IC family P-type ATPase</fullName>
    </submittedName>
</protein>
<evidence type="ECO:0000313" key="8">
    <source>
        <dbReference type="EMBL" id="MDT2538393.1"/>
    </source>
</evidence>
<dbReference type="PRINTS" id="PR00120">
    <property type="entry name" value="HATPASE"/>
</dbReference>
<dbReference type="SUPFAM" id="SSF81665">
    <property type="entry name" value="Calcium ATPase, transmembrane domain M"/>
    <property type="match status" value="1"/>
</dbReference>
<dbReference type="NCBIfam" id="TIGR01494">
    <property type="entry name" value="ATPase_P-type"/>
    <property type="match status" value="2"/>
</dbReference>
<dbReference type="InterPro" id="IPR018303">
    <property type="entry name" value="ATPase_P-typ_P_site"/>
</dbReference>
<dbReference type="Gene3D" id="2.70.150.10">
    <property type="entry name" value="Calcium-transporting ATPase, cytoplasmic transduction domain A"/>
    <property type="match status" value="1"/>
</dbReference>
<organism evidence="8 9">
    <name type="scientific">Enterococcus raffinosus</name>
    <dbReference type="NCBI Taxonomy" id="71452"/>
    <lineage>
        <taxon>Bacteria</taxon>
        <taxon>Bacillati</taxon>
        <taxon>Bacillota</taxon>
        <taxon>Bacilli</taxon>
        <taxon>Lactobacillales</taxon>
        <taxon>Enterococcaceae</taxon>
        <taxon>Enterococcus</taxon>
    </lineage>
</organism>
<dbReference type="Pfam" id="PF00702">
    <property type="entry name" value="Hydrolase"/>
    <property type="match status" value="1"/>
</dbReference>
<evidence type="ECO:0000259" key="7">
    <source>
        <dbReference type="Pfam" id="PF00122"/>
    </source>
</evidence>
<dbReference type="PANTHER" id="PTHR42861">
    <property type="entry name" value="CALCIUM-TRANSPORTING ATPASE"/>
    <property type="match status" value="1"/>
</dbReference>
<keyword evidence="4 6" id="KW-1133">Transmembrane helix</keyword>
<dbReference type="PROSITE" id="PS00154">
    <property type="entry name" value="ATPASE_E1_E2"/>
    <property type="match status" value="1"/>
</dbReference>
<dbReference type="InterPro" id="IPR023299">
    <property type="entry name" value="ATPase_P-typ_cyto_dom_N"/>
</dbReference>
<evidence type="ECO:0000256" key="6">
    <source>
        <dbReference type="SAM" id="Phobius"/>
    </source>
</evidence>
<dbReference type="SFLD" id="SFLDF00027">
    <property type="entry name" value="p-type_atpase"/>
    <property type="match status" value="1"/>
</dbReference>
<name>A0AAW8SU86_9ENTE</name>
<dbReference type="Proteomes" id="UP001249240">
    <property type="component" value="Unassembled WGS sequence"/>
</dbReference>
<proteinExistence type="predicted"/>
<sequence length="768" mass="84511">MQPFKGLTEKQVQERIAAGQTNDYRMNPAKSTGTIIRENTLTLFNLLNFLLAACLFAVKAYSNMFFILIIIMNIVIGIVQEIRAKKMVDRLTLLAQNDITVIRDGKKQAIAPEQLVLGDHVLLKSGEQIPSDMLVLDGLAEVNESLLTGESDTIVKKNGAEILSGSFLTSGHLVAEVRHVGADNYAAKIINETKAAKPIKSELIQSIQKISKFTSFIILPIGILLFLEAFFLRNSSTYTAVVASVAALLGMLPKGLVLLISIALTTGVLKLAKKNVLVQNMYAIENLAHMNVLCLDKTGTLTEGKMQVENLYLLDENYRDLLPTLMTSYLAATEDSNPTAQALNRYFGEGAKEPAKQVLPFSSERKYGAVAFENGKTLYLGSPENLLQPSQIPSIIHHYQESGLRILLIALTSDGILEQPKDLMPIAFLTLSDPIRANAKDTLNFLTEQGVELKIISGDNPKTVSAIAEKAGFADYQKAVDLSSYSDEKEIRALAHSHSIFGRVTPQQKKLLIHELKSLEKTVGMTGDGVNDILALREADISIAMAEGDDATRQIADVVLLDSNFGSLPSIIFEGRRVINNITRSSGVFFIKTIYSLLVSLFCILTVSTFPFIPLQITLIDLAIEGYPAFFLSFEADNRKIQGRFLPTAIKRALPSGILVLVNVVLVWFLGQHFLSALDTRTLMYYLLIGISCFAVMKSCQPFNRLRLFLVITTTLGSFVAVGLFHELLSVGAMTLPILVGFTIMMLCNVLLWQPLAKQVNKLKLTFL</sequence>
<dbReference type="SUPFAM" id="SSF81653">
    <property type="entry name" value="Calcium ATPase, transduction domain A"/>
    <property type="match status" value="1"/>
</dbReference>
<dbReference type="InterPro" id="IPR059000">
    <property type="entry name" value="ATPase_P-type_domA"/>
</dbReference>
<dbReference type="PRINTS" id="PR00119">
    <property type="entry name" value="CATATPASE"/>
</dbReference>
<reference evidence="8" key="1">
    <citation type="submission" date="2023-03" db="EMBL/GenBank/DDBJ databases">
        <authorList>
            <person name="Shen W."/>
            <person name="Cai J."/>
        </authorList>
    </citation>
    <scope>NUCLEOTIDE SEQUENCE</scope>
    <source>
        <strain evidence="8">B646-2</strain>
    </source>
</reference>
<evidence type="ECO:0000256" key="3">
    <source>
        <dbReference type="ARBA" id="ARBA00022967"/>
    </source>
</evidence>
<feature type="domain" description="P-type ATPase A" evidence="7">
    <location>
        <begin position="95"/>
        <end position="193"/>
    </location>
</feature>
<dbReference type="GO" id="GO:0016020">
    <property type="term" value="C:membrane"/>
    <property type="evidence" value="ECO:0007669"/>
    <property type="project" value="UniProtKB-SubCell"/>
</dbReference>
<feature type="transmembrane region" description="Helical" evidence="6">
    <location>
        <begin position="613"/>
        <end position="632"/>
    </location>
</feature>
<dbReference type="SFLD" id="SFLDG00002">
    <property type="entry name" value="C1.7:_P-type_atpase_like"/>
    <property type="match status" value="1"/>
</dbReference>
<dbReference type="InterPro" id="IPR001757">
    <property type="entry name" value="P_typ_ATPase"/>
</dbReference>
<feature type="transmembrane region" description="Helical" evidence="6">
    <location>
        <begin position="586"/>
        <end position="607"/>
    </location>
</feature>
<dbReference type="SUPFAM" id="SSF56784">
    <property type="entry name" value="HAD-like"/>
    <property type="match status" value="1"/>
</dbReference>
<feature type="transmembrane region" description="Helical" evidence="6">
    <location>
        <begin position="64"/>
        <end position="82"/>
    </location>
</feature>
<gene>
    <name evidence="8" type="ORF">P7D78_09665</name>
</gene>
<evidence type="ECO:0000256" key="2">
    <source>
        <dbReference type="ARBA" id="ARBA00022692"/>
    </source>
</evidence>